<evidence type="ECO:0000313" key="4">
    <source>
        <dbReference type="Proteomes" id="UP001589792"/>
    </source>
</evidence>
<dbReference type="NCBIfam" id="TIGR03391">
    <property type="entry name" value="FeS_syn_CsdE"/>
    <property type="match status" value="1"/>
</dbReference>
<keyword evidence="4" id="KW-1185">Reference proteome</keyword>
<evidence type="ECO:0000256" key="1">
    <source>
        <dbReference type="ARBA" id="ARBA00010282"/>
    </source>
</evidence>
<reference evidence="3 4" key="1">
    <citation type="submission" date="2024-09" db="EMBL/GenBank/DDBJ databases">
        <authorList>
            <person name="Sun Q."/>
            <person name="Mori K."/>
        </authorList>
    </citation>
    <scope>NUCLEOTIDE SEQUENCE [LARGE SCALE GENOMIC DNA]</scope>
    <source>
        <strain evidence="3 4">CCM 8626</strain>
    </source>
</reference>
<dbReference type="Gene3D" id="3.90.1010.10">
    <property type="match status" value="1"/>
</dbReference>
<feature type="domain" description="Fe-S metabolism associated" evidence="2">
    <location>
        <begin position="17"/>
        <end position="137"/>
    </location>
</feature>
<name>A0ABV6EB68_9GAMM</name>
<dbReference type="PANTHER" id="PTHR43597">
    <property type="entry name" value="SULFUR ACCEPTOR PROTEIN CSDE"/>
    <property type="match status" value="1"/>
</dbReference>
<dbReference type="RefSeq" id="WP_380674186.1">
    <property type="nucleotide sequence ID" value="NZ_CP173186.1"/>
</dbReference>
<comment type="similarity">
    <text evidence="1">Belongs to the SufE family.</text>
</comment>
<dbReference type="Proteomes" id="UP001589792">
    <property type="component" value="Unassembled WGS sequence"/>
</dbReference>
<dbReference type="PANTHER" id="PTHR43597:SF5">
    <property type="entry name" value="SUFE-LIKE PROTEIN 2, CHLOROPLASTIC"/>
    <property type="match status" value="1"/>
</dbReference>
<dbReference type="GO" id="GO:0031071">
    <property type="term" value="F:cysteine desulfurase activity"/>
    <property type="evidence" value="ECO:0007669"/>
    <property type="project" value="UniProtKB-EC"/>
</dbReference>
<sequence length="144" mass="15767">MLVPHPFGREITASALIEKFSALSLWEERYRQLIMLAKQLPPLPDELKQVEIELSGCENRVWLGHQLLADGSLHFYGDSEGRIVRGLLAILLTAVEGKTPQQVLATDPLALFDQLALRAQLSATRASGLAALATRVNAIAAHYA</sequence>
<evidence type="ECO:0000259" key="2">
    <source>
        <dbReference type="Pfam" id="PF02657"/>
    </source>
</evidence>
<dbReference type="EMBL" id="JBHLXG010000005">
    <property type="protein sequence ID" value="MFC0226234.1"/>
    <property type="molecule type" value="Genomic_DNA"/>
</dbReference>
<dbReference type="InterPro" id="IPR017763">
    <property type="entry name" value="Cysteine_desulfurase_CsdE"/>
</dbReference>
<evidence type="ECO:0000313" key="3">
    <source>
        <dbReference type="EMBL" id="MFC0226234.1"/>
    </source>
</evidence>
<comment type="caution">
    <text evidence="3">The sequence shown here is derived from an EMBL/GenBank/DDBJ whole genome shotgun (WGS) entry which is preliminary data.</text>
</comment>
<dbReference type="SUPFAM" id="SSF82649">
    <property type="entry name" value="SufE/NifU"/>
    <property type="match status" value="1"/>
</dbReference>
<dbReference type="EC" id="2.8.1.7" evidence="3"/>
<proteinExistence type="inferred from homology"/>
<organism evidence="3 4">
    <name type="scientific">Serratia aquatilis</name>
    <dbReference type="NCBI Taxonomy" id="1737515"/>
    <lineage>
        <taxon>Bacteria</taxon>
        <taxon>Pseudomonadati</taxon>
        <taxon>Pseudomonadota</taxon>
        <taxon>Gammaproteobacteria</taxon>
        <taxon>Enterobacterales</taxon>
        <taxon>Yersiniaceae</taxon>
        <taxon>Serratia</taxon>
    </lineage>
</organism>
<dbReference type="InterPro" id="IPR003808">
    <property type="entry name" value="Fe-S_metab-assoc_dom"/>
</dbReference>
<protein>
    <submittedName>
        <fullName evidence="3">Cysteine desulfurase sulfur acceptor subunit CsdE</fullName>
        <ecNumber evidence="3">2.8.1.7</ecNumber>
    </submittedName>
</protein>
<accession>A0ABV6EB68</accession>
<keyword evidence="3" id="KW-0808">Transferase</keyword>
<dbReference type="Pfam" id="PF02657">
    <property type="entry name" value="SufE"/>
    <property type="match status" value="1"/>
</dbReference>
<gene>
    <name evidence="3" type="primary">csdE</name>
    <name evidence="3" type="ORF">ACFFJ3_06915</name>
</gene>